<dbReference type="InterPro" id="IPR036670">
    <property type="entry name" value="SecA_X-link_sf"/>
</dbReference>
<accession>A0A5R8LQA0</accession>
<dbReference type="PRINTS" id="PR00906">
    <property type="entry name" value="SECA"/>
</dbReference>
<dbReference type="GO" id="GO:0005886">
    <property type="term" value="C:plasma membrane"/>
    <property type="evidence" value="ECO:0007669"/>
    <property type="project" value="UniProtKB-SubCell"/>
</dbReference>
<dbReference type="PROSITE" id="PS51194">
    <property type="entry name" value="HELICASE_CTER"/>
    <property type="match status" value="1"/>
</dbReference>
<dbReference type="SUPFAM" id="SSF81886">
    <property type="entry name" value="Helical scaffold and wing domains of SecA"/>
    <property type="match status" value="1"/>
</dbReference>
<evidence type="ECO:0000259" key="15">
    <source>
        <dbReference type="PROSITE" id="PS51196"/>
    </source>
</evidence>
<evidence type="ECO:0000256" key="1">
    <source>
        <dbReference type="ARBA" id="ARBA00004170"/>
    </source>
</evidence>
<dbReference type="SMART" id="SM00958">
    <property type="entry name" value="SecA_PP_bind"/>
    <property type="match status" value="1"/>
</dbReference>
<comment type="function">
    <text evidence="12">Part of the Sec protein translocase complex. Interacts with the SecYEG preprotein conducting channel. Has a central role in coupling the hydrolysis of ATP to the transfer of proteins into and across the cell membrane, serving as an ATP-driven molecular motor driving the stepwise translocation of polypeptide chains across the membrane.</text>
</comment>
<evidence type="ECO:0000313" key="17">
    <source>
        <dbReference type="Proteomes" id="UP000309885"/>
    </source>
</evidence>
<dbReference type="InterPro" id="IPR011130">
    <property type="entry name" value="SecA_preprotein_X-link_dom"/>
</dbReference>
<keyword evidence="6 12" id="KW-0547">Nucleotide-binding</keyword>
<dbReference type="GO" id="GO:0031522">
    <property type="term" value="C:cell envelope Sec protein transport complex"/>
    <property type="evidence" value="ECO:0007669"/>
    <property type="project" value="TreeGrafter"/>
</dbReference>
<keyword evidence="11 12" id="KW-0472">Membrane</keyword>
<evidence type="ECO:0000256" key="11">
    <source>
        <dbReference type="ARBA" id="ARBA00023136"/>
    </source>
</evidence>
<comment type="catalytic activity">
    <reaction evidence="12">
        <text>ATP + H2O + cellular proteinSide 1 = ADP + phosphate + cellular proteinSide 2.</text>
        <dbReference type="EC" id="7.4.2.8"/>
    </reaction>
</comment>
<dbReference type="PANTHER" id="PTHR30612">
    <property type="entry name" value="SECA INNER MEMBRANE COMPONENT OF SEC PROTEIN SECRETION SYSTEM"/>
    <property type="match status" value="1"/>
</dbReference>
<dbReference type="GO" id="GO:0005829">
    <property type="term" value="C:cytosol"/>
    <property type="evidence" value="ECO:0007669"/>
    <property type="project" value="TreeGrafter"/>
</dbReference>
<dbReference type="PANTHER" id="PTHR30612:SF0">
    <property type="entry name" value="CHLOROPLAST PROTEIN-TRANSPORTING ATPASE"/>
    <property type="match status" value="1"/>
</dbReference>
<dbReference type="GO" id="GO:0065002">
    <property type="term" value="P:intracellular protein transmembrane transport"/>
    <property type="evidence" value="ECO:0007669"/>
    <property type="project" value="UniProtKB-UniRule"/>
</dbReference>
<evidence type="ECO:0000256" key="5">
    <source>
        <dbReference type="ARBA" id="ARBA00022490"/>
    </source>
</evidence>
<feature type="domain" description="Helicase C-terminal" evidence="14">
    <location>
        <begin position="418"/>
        <end position="573"/>
    </location>
</feature>
<keyword evidence="5 12" id="KW-0963">Cytoplasm</keyword>
<dbReference type="InterPro" id="IPR044722">
    <property type="entry name" value="SecA_SF2_C"/>
</dbReference>
<sequence>MKLREHLALHKYVKLAKQVIAKRDIYRAMSDKELKAQTRHFREALKSGKSLASIMVPAFAVVREADRRVLGMEPFYEQVLGALAMQFGNVAEMKTGEGKTLTATMPMYLNGLAGPGTFLITANAYLANRDAEDMGRVYRWLGVSVTAGVSKEGQEDEDRDVDDIYQHDIVYTTNSTLGFDYLLDNLSGPEKPKYLTHFRFALLDEIDAVLLDMAQTPLVISGAPRVQSNYFLLAAEVIPLLQADRDYVLSDDKKKVWFTEAGIALLEVYFGVDHLLSAKWRDLYRHLVLALKAQFLFIRNRDYVVVDHEVKLLDITNGRELQGMRLEAGQHQAIEAKEHLSISDQTRSMASITYQNLFRMFTHLCGMTGTAKTDAAEFRESYHLDVVIIPTHKPNIRQDKPDRLFLDTEHKIYASVDMVKQAYVEKRPVLIETGSVTMSNLYSRVLLKAGIPHNLLNARSASKEAMIVKEAGQPGTITVATSMAGRGTDIHLGKGVVEKGGLLVIGTERMDNARIDNQLRGRAGRQGAPGETVFFASLEDRILLEHGPNWLKKFRRKYRGHAEKLPQPLTGHRFRRLINHAQAASERSGRDSRFQTLEFSEVMRIQRETIYRTRDEIQASQHLEAAVDKLLNRTIDEFLANHHHLNEDQMMDFILNVISAQLITDSMTIPAVEELRPRQIKKTVKPFLRQLMDQQLQAQHQLLPSQDQFDYFEKVSLLKALDTAWIEQVDTLQQLRSTANSRASAQHNPFFEYQKDAREAFHRMTGDFAQRAVKNLMLSTIHKNPNGSVQVGFPEA</sequence>
<dbReference type="InterPro" id="IPR022490">
    <property type="entry name" value="SecA2"/>
</dbReference>
<keyword evidence="4 12" id="KW-1003">Cell membrane</keyword>
<evidence type="ECO:0000256" key="4">
    <source>
        <dbReference type="ARBA" id="ARBA00022475"/>
    </source>
</evidence>
<dbReference type="CDD" id="cd18803">
    <property type="entry name" value="SF2_C_secA"/>
    <property type="match status" value="1"/>
</dbReference>
<evidence type="ECO:0000259" key="14">
    <source>
        <dbReference type="PROSITE" id="PS51194"/>
    </source>
</evidence>
<evidence type="ECO:0000256" key="12">
    <source>
        <dbReference type="HAMAP-Rule" id="MF_01382"/>
    </source>
</evidence>
<dbReference type="InterPro" id="IPR014001">
    <property type="entry name" value="Helicase_ATP-bd"/>
</dbReference>
<evidence type="ECO:0000313" key="16">
    <source>
        <dbReference type="EMBL" id="TLF39402.1"/>
    </source>
</evidence>
<feature type="binding site" evidence="12">
    <location>
        <position position="489"/>
    </location>
    <ligand>
        <name>ATP</name>
        <dbReference type="ChEBI" id="CHEBI:30616"/>
    </ligand>
</feature>
<dbReference type="Pfam" id="PF21090">
    <property type="entry name" value="P-loop_SecA"/>
    <property type="match status" value="2"/>
</dbReference>
<dbReference type="FunFam" id="3.40.50.300:FF:000429">
    <property type="entry name" value="Preprotein translocase subunit SecA"/>
    <property type="match status" value="1"/>
</dbReference>
<comment type="similarity">
    <text evidence="2 12">Belongs to the SecA family.</text>
</comment>
<dbReference type="GO" id="GO:0017038">
    <property type="term" value="P:protein import"/>
    <property type="evidence" value="ECO:0007669"/>
    <property type="project" value="InterPro"/>
</dbReference>
<protein>
    <recommendedName>
        <fullName evidence="12">Protein translocase subunit SecA</fullName>
        <ecNumber evidence="12">7.4.2.8</ecNumber>
    </recommendedName>
</protein>
<proteinExistence type="inferred from homology"/>
<evidence type="ECO:0000256" key="3">
    <source>
        <dbReference type="ARBA" id="ARBA00022448"/>
    </source>
</evidence>
<dbReference type="Gene3D" id="1.10.3060.10">
    <property type="entry name" value="Helical scaffold and wing domains of SecA"/>
    <property type="match status" value="1"/>
</dbReference>
<evidence type="ECO:0000256" key="6">
    <source>
        <dbReference type="ARBA" id="ARBA00022741"/>
    </source>
</evidence>
<keyword evidence="8 12" id="KW-0653">Protein transport</keyword>
<feature type="domain" description="SecA family profile" evidence="15">
    <location>
        <begin position="1"/>
        <end position="567"/>
    </location>
</feature>
<keyword evidence="10 12" id="KW-0811">Translocation</keyword>
<evidence type="ECO:0000256" key="9">
    <source>
        <dbReference type="ARBA" id="ARBA00022967"/>
    </source>
</evidence>
<dbReference type="InterPro" id="IPR027417">
    <property type="entry name" value="P-loop_NTPase"/>
</dbReference>
<dbReference type="PROSITE" id="PS51196">
    <property type="entry name" value="SECA_MOTOR_DEAD"/>
    <property type="match status" value="1"/>
</dbReference>
<dbReference type="RefSeq" id="WP_138130979.1">
    <property type="nucleotide sequence ID" value="NZ_VBWO01000006.1"/>
</dbReference>
<keyword evidence="3 12" id="KW-0813">Transport</keyword>
<dbReference type="PROSITE" id="PS51192">
    <property type="entry name" value="HELICASE_ATP_BIND_1"/>
    <property type="match status" value="1"/>
</dbReference>
<dbReference type="InterPro" id="IPR011116">
    <property type="entry name" value="SecA_Wing/Scaffold"/>
</dbReference>
<reference evidence="16 17" key="1">
    <citation type="submission" date="2019-05" db="EMBL/GenBank/DDBJ databases">
        <title>Genome-based reclassification of Lactobacillus casei as Lactobacillus casei subsp. casei. subsp.nov., description of Lactobacillus casei subsp. zeae subsp. nov., and emended description of Lactobacillus casei.</title>
        <authorList>
            <person name="Huang C.-H."/>
        </authorList>
    </citation>
    <scope>NUCLEOTIDE SEQUENCE [LARGE SCALE GENOMIC DNA]</scope>
    <source>
        <strain evidence="16 17">CRBIP24.44</strain>
    </source>
</reference>
<dbReference type="GO" id="GO:0005524">
    <property type="term" value="F:ATP binding"/>
    <property type="evidence" value="ECO:0007669"/>
    <property type="project" value="UniProtKB-UniRule"/>
</dbReference>
<dbReference type="Gene3D" id="3.40.50.300">
    <property type="entry name" value="P-loop containing nucleotide triphosphate hydrolases"/>
    <property type="match status" value="2"/>
</dbReference>
<evidence type="ECO:0000256" key="2">
    <source>
        <dbReference type="ARBA" id="ARBA00007650"/>
    </source>
</evidence>
<comment type="subcellular location">
    <subcellularLocation>
        <location evidence="12">Cell membrane</location>
        <topology evidence="12">Peripheral membrane protein</topology>
        <orientation evidence="12">Cytoplasmic side</orientation>
    </subcellularLocation>
    <subcellularLocation>
        <location evidence="12">Cytoplasm</location>
    </subcellularLocation>
    <subcellularLocation>
        <location evidence="1">Membrane</location>
        <topology evidence="1">Peripheral membrane protein</topology>
    </subcellularLocation>
    <text evidence="12">Distribution is 50-50.</text>
</comment>
<dbReference type="EMBL" id="VBWO01000006">
    <property type="protein sequence ID" value="TLF39402.1"/>
    <property type="molecule type" value="Genomic_DNA"/>
</dbReference>
<evidence type="ECO:0000259" key="13">
    <source>
        <dbReference type="PROSITE" id="PS51192"/>
    </source>
</evidence>
<gene>
    <name evidence="16" type="primary">secA2</name>
    <name evidence="12" type="synonym">secA</name>
    <name evidence="16" type="ORF">FEI15_08135</name>
</gene>
<dbReference type="InterPro" id="IPR036266">
    <property type="entry name" value="SecA_Wing/Scaffold_sf"/>
</dbReference>
<dbReference type="EC" id="7.4.2.8" evidence="12"/>
<dbReference type="InterPro" id="IPR000185">
    <property type="entry name" value="SecA"/>
</dbReference>
<dbReference type="CDD" id="cd17928">
    <property type="entry name" value="DEXDc_SecA"/>
    <property type="match status" value="1"/>
</dbReference>
<evidence type="ECO:0000256" key="8">
    <source>
        <dbReference type="ARBA" id="ARBA00022927"/>
    </source>
</evidence>
<organism evidence="16 17">
    <name type="scientific">Lacticaseibacillus zeae</name>
    <name type="common">Lactobacillus zeae</name>
    <dbReference type="NCBI Taxonomy" id="57037"/>
    <lineage>
        <taxon>Bacteria</taxon>
        <taxon>Bacillati</taxon>
        <taxon>Bacillota</taxon>
        <taxon>Bacilli</taxon>
        <taxon>Lactobacillales</taxon>
        <taxon>Lactobacillaceae</taxon>
        <taxon>Lacticaseibacillus</taxon>
    </lineage>
</organism>
<feature type="binding site" evidence="12">
    <location>
        <begin position="96"/>
        <end position="100"/>
    </location>
    <ligand>
        <name>ATP</name>
        <dbReference type="ChEBI" id="CHEBI:30616"/>
    </ligand>
</feature>
<keyword evidence="7 12" id="KW-0067">ATP-binding</keyword>
<evidence type="ECO:0000256" key="10">
    <source>
        <dbReference type="ARBA" id="ARBA00023010"/>
    </source>
</evidence>
<dbReference type="HAMAP" id="MF_01382">
    <property type="entry name" value="SecA"/>
    <property type="match status" value="1"/>
</dbReference>
<comment type="subunit">
    <text evidence="12">Monomer and homodimer. Part of the essential Sec protein translocation apparatus which comprises SecA, SecYEG and auxiliary proteins SecDF. Other proteins may also be involved.</text>
</comment>
<dbReference type="InterPro" id="IPR001650">
    <property type="entry name" value="Helicase_C-like"/>
</dbReference>
<dbReference type="GO" id="GO:0006605">
    <property type="term" value="P:protein targeting"/>
    <property type="evidence" value="ECO:0007669"/>
    <property type="project" value="UniProtKB-UniRule"/>
</dbReference>
<keyword evidence="9 12" id="KW-1278">Translocase</keyword>
<name>A0A5R8LQA0_LACZE</name>
<comment type="caution">
    <text evidence="16">The sequence shown here is derived from an EMBL/GenBank/DDBJ whole genome shotgun (WGS) entry which is preliminary data.</text>
</comment>
<feature type="domain" description="Helicase ATP-binding" evidence="13">
    <location>
        <begin position="80"/>
        <end position="242"/>
    </location>
</feature>
<dbReference type="Gene3D" id="3.90.1440.10">
    <property type="entry name" value="SecA, preprotein cross-linking domain"/>
    <property type="match status" value="1"/>
</dbReference>
<dbReference type="Proteomes" id="UP000309885">
    <property type="component" value="Unassembled WGS sequence"/>
</dbReference>
<dbReference type="InterPro" id="IPR014018">
    <property type="entry name" value="SecA_motor_DEAD"/>
</dbReference>
<dbReference type="GO" id="GO:0008564">
    <property type="term" value="F:protein-exporting ATPase activity"/>
    <property type="evidence" value="ECO:0007669"/>
    <property type="project" value="UniProtKB-EC"/>
</dbReference>
<dbReference type="NCBIfam" id="NF006630">
    <property type="entry name" value="PRK09200.1"/>
    <property type="match status" value="1"/>
</dbReference>
<dbReference type="SMART" id="SM00957">
    <property type="entry name" value="SecA_DEAD"/>
    <property type="match status" value="1"/>
</dbReference>
<dbReference type="SUPFAM" id="SSF52540">
    <property type="entry name" value="P-loop containing nucleoside triphosphate hydrolases"/>
    <property type="match status" value="2"/>
</dbReference>
<dbReference type="AlphaFoldDB" id="A0A5R8LQA0"/>
<evidence type="ECO:0000256" key="7">
    <source>
        <dbReference type="ARBA" id="ARBA00022840"/>
    </source>
</evidence>
<dbReference type="SUPFAM" id="SSF81767">
    <property type="entry name" value="Pre-protein crosslinking domain of SecA"/>
    <property type="match status" value="1"/>
</dbReference>
<dbReference type="Pfam" id="PF07516">
    <property type="entry name" value="SecA_SW"/>
    <property type="match status" value="1"/>
</dbReference>
<dbReference type="Pfam" id="PF01043">
    <property type="entry name" value="SecA_PP_bind"/>
    <property type="match status" value="1"/>
</dbReference>
<dbReference type="Pfam" id="PF07517">
    <property type="entry name" value="SecA_DEAD"/>
    <property type="match status" value="1"/>
</dbReference>
<dbReference type="InterPro" id="IPR011115">
    <property type="entry name" value="SecA_DEAD"/>
</dbReference>
<feature type="binding site" evidence="12">
    <location>
        <position position="78"/>
    </location>
    <ligand>
        <name>ATP</name>
        <dbReference type="ChEBI" id="CHEBI:30616"/>
    </ligand>
</feature>
<dbReference type="GO" id="GO:0043952">
    <property type="term" value="P:protein transport by the Sec complex"/>
    <property type="evidence" value="ECO:0007669"/>
    <property type="project" value="TreeGrafter"/>
</dbReference>
<dbReference type="NCBIfam" id="TIGR03714">
    <property type="entry name" value="secA2"/>
    <property type="match status" value="1"/>
</dbReference>